<feature type="region of interest" description="Disordered" evidence="1">
    <location>
        <begin position="1"/>
        <end position="105"/>
    </location>
</feature>
<name>A0AAV5U7N1_9BILA</name>
<feature type="compositionally biased region" description="Basic residues" evidence="1">
    <location>
        <begin position="320"/>
        <end position="335"/>
    </location>
</feature>
<dbReference type="Proteomes" id="UP001432027">
    <property type="component" value="Unassembled WGS sequence"/>
</dbReference>
<accession>A0AAV5U7N1</accession>
<evidence type="ECO:0000256" key="1">
    <source>
        <dbReference type="SAM" id="MobiDB-lite"/>
    </source>
</evidence>
<feature type="region of interest" description="Disordered" evidence="1">
    <location>
        <begin position="160"/>
        <end position="289"/>
    </location>
</feature>
<feature type="compositionally biased region" description="Low complexity" evidence="1">
    <location>
        <begin position="399"/>
        <end position="413"/>
    </location>
</feature>
<feature type="compositionally biased region" description="Basic and acidic residues" evidence="1">
    <location>
        <begin position="160"/>
        <end position="196"/>
    </location>
</feature>
<feature type="compositionally biased region" description="Basic and acidic residues" evidence="1">
    <location>
        <begin position="309"/>
        <end position="319"/>
    </location>
</feature>
<evidence type="ECO:0000313" key="3">
    <source>
        <dbReference type="Proteomes" id="UP001432027"/>
    </source>
</evidence>
<evidence type="ECO:0000313" key="2">
    <source>
        <dbReference type="EMBL" id="GMT02643.1"/>
    </source>
</evidence>
<protein>
    <submittedName>
        <fullName evidence="2">Uncharacterized protein</fullName>
    </submittedName>
</protein>
<gene>
    <name evidence="2" type="ORF">PENTCL1PPCAC_24817</name>
</gene>
<feature type="compositionally biased region" description="Basic and acidic residues" evidence="1">
    <location>
        <begin position="351"/>
        <end position="361"/>
    </location>
</feature>
<proteinExistence type="predicted"/>
<feature type="region of interest" description="Disordered" evidence="1">
    <location>
        <begin position="302"/>
        <end position="439"/>
    </location>
</feature>
<feature type="compositionally biased region" description="Basic residues" evidence="1">
    <location>
        <begin position="242"/>
        <end position="255"/>
    </location>
</feature>
<reference evidence="2" key="1">
    <citation type="submission" date="2023-10" db="EMBL/GenBank/DDBJ databases">
        <title>Genome assembly of Pristionchus species.</title>
        <authorList>
            <person name="Yoshida K."/>
            <person name="Sommer R.J."/>
        </authorList>
    </citation>
    <scope>NUCLEOTIDE SEQUENCE</scope>
    <source>
        <strain evidence="2">RS0144</strain>
    </source>
</reference>
<feature type="non-terminal residue" evidence="2">
    <location>
        <position position="1"/>
    </location>
</feature>
<dbReference type="AlphaFoldDB" id="A0AAV5U7N1"/>
<keyword evidence="3" id="KW-1185">Reference proteome</keyword>
<feature type="compositionally biased region" description="Low complexity" evidence="1">
    <location>
        <begin position="62"/>
        <end position="93"/>
    </location>
</feature>
<feature type="non-terminal residue" evidence="2">
    <location>
        <position position="439"/>
    </location>
</feature>
<sequence>SSSSIHSLLDAPYQTVDSPLSMGGKQVVRNANPSSQQPLPHRQQSAIRRAPKGPPQHQIPNEVSTTASVTASGSVSAESSESSDISTASNISSRLSTSKFSKNEELPRKCLVVRRSAPKQGITKTEIRLVIYNETQKKEGLRKMEYPALMDASEMLADRLRDLETKGKKDGYEKEKEARRQLEGERRPAPKPEDVKQVIAKLKNVAPSLCNPTDSDVTTATQIEQQSAIDPDGSIRVSPSKKPLRNRPAPPKKKTGAPVTLTSTASTTSESETKSRIENVNEVSQKTTSTVIKTVTCPEMDCCMQQPCSKDKKAADSSKKKYKQKRRRSNEKKKRSGDPSNSEPRLAKVRTSPDEKGETMKPSKQRQPVVPRGDSDDSSAPRPLRAKPIKKDPIPAPSDPSSDPSSDLSSAPSEVSEVPTKPLRKPPPHAIRERKPPKK</sequence>
<feature type="compositionally biased region" description="Basic and acidic residues" evidence="1">
    <location>
        <begin position="430"/>
        <end position="439"/>
    </location>
</feature>
<feature type="compositionally biased region" description="Polar residues" evidence="1">
    <location>
        <begin position="210"/>
        <end position="228"/>
    </location>
</feature>
<feature type="compositionally biased region" description="Polar residues" evidence="1">
    <location>
        <begin position="29"/>
        <end position="46"/>
    </location>
</feature>
<organism evidence="2 3">
    <name type="scientific">Pristionchus entomophagus</name>
    <dbReference type="NCBI Taxonomy" id="358040"/>
    <lineage>
        <taxon>Eukaryota</taxon>
        <taxon>Metazoa</taxon>
        <taxon>Ecdysozoa</taxon>
        <taxon>Nematoda</taxon>
        <taxon>Chromadorea</taxon>
        <taxon>Rhabditida</taxon>
        <taxon>Rhabditina</taxon>
        <taxon>Diplogasteromorpha</taxon>
        <taxon>Diplogasteroidea</taxon>
        <taxon>Neodiplogasteridae</taxon>
        <taxon>Pristionchus</taxon>
    </lineage>
</organism>
<comment type="caution">
    <text evidence="2">The sequence shown here is derived from an EMBL/GenBank/DDBJ whole genome shotgun (WGS) entry which is preliminary data.</text>
</comment>
<dbReference type="EMBL" id="BTSX01000005">
    <property type="protein sequence ID" value="GMT02643.1"/>
    <property type="molecule type" value="Genomic_DNA"/>
</dbReference>